<protein>
    <submittedName>
        <fullName evidence="2">Uncharacterized protein</fullName>
    </submittedName>
</protein>
<evidence type="ECO:0000313" key="2">
    <source>
        <dbReference type="EMBL" id="MBA4644478.1"/>
    </source>
</evidence>
<dbReference type="AlphaFoldDB" id="A0A7C8ZIY1"/>
<dbReference type="EMBL" id="GISG01138479">
    <property type="protein sequence ID" value="MBA4644477.1"/>
    <property type="molecule type" value="Transcribed_RNA"/>
</dbReference>
<keyword evidence="1" id="KW-0812">Transmembrane</keyword>
<name>A0A7C8ZIY1_OPUST</name>
<reference evidence="2" key="1">
    <citation type="journal article" date="2013" name="J. Plant Res.">
        <title>Effect of fungi and light on seed germination of three Opuntia species from semiarid lands of central Mexico.</title>
        <authorList>
            <person name="Delgado-Sanchez P."/>
            <person name="Jimenez-Bremont J.F."/>
            <person name="Guerrero-Gonzalez Mde L."/>
            <person name="Flores J."/>
        </authorList>
    </citation>
    <scope>NUCLEOTIDE SEQUENCE</scope>
    <source>
        <tissue evidence="2">Cladode</tissue>
    </source>
</reference>
<organism evidence="2">
    <name type="scientific">Opuntia streptacantha</name>
    <name type="common">Prickly pear cactus</name>
    <name type="synonym">Opuntia cardona</name>
    <dbReference type="NCBI Taxonomy" id="393608"/>
    <lineage>
        <taxon>Eukaryota</taxon>
        <taxon>Viridiplantae</taxon>
        <taxon>Streptophyta</taxon>
        <taxon>Embryophyta</taxon>
        <taxon>Tracheophyta</taxon>
        <taxon>Spermatophyta</taxon>
        <taxon>Magnoliopsida</taxon>
        <taxon>eudicotyledons</taxon>
        <taxon>Gunneridae</taxon>
        <taxon>Pentapetalae</taxon>
        <taxon>Caryophyllales</taxon>
        <taxon>Cactineae</taxon>
        <taxon>Cactaceae</taxon>
        <taxon>Opuntioideae</taxon>
        <taxon>Opuntia</taxon>
    </lineage>
</organism>
<evidence type="ECO:0000256" key="1">
    <source>
        <dbReference type="SAM" id="Phobius"/>
    </source>
</evidence>
<proteinExistence type="predicted"/>
<keyword evidence="1" id="KW-1133">Transmembrane helix</keyword>
<feature type="transmembrane region" description="Helical" evidence="1">
    <location>
        <begin position="33"/>
        <end position="52"/>
    </location>
</feature>
<sequence length="118" mass="12812">MLKPILRKTNLSSSVIISKSVGSSSGSRYSCTFASALSAFLSFPFAIAYLFCRYFINEARLAIADSFIIFSNSSQVGCFPQREVAATVSARVPATTGTSRFVEFELIKDDANRRASSS</sequence>
<reference evidence="2" key="2">
    <citation type="submission" date="2020-07" db="EMBL/GenBank/DDBJ databases">
        <authorList>
            <person name="Vera ALvarez R."/>
            <person name="Arias-Moreno D.M."/>
            <person name="Jimenez-Jacinto V."/>
            <person name="Jimenez-Bremont J.F."/>
            <person name="Swaminathan K."/>
            <person name="Moose S.P."/>
            <person name="Guerrero-Gonzalez M.L."/>
            <person name="Marino-Ramirez L."/>
            <person name="Landsman D."/>
            <person name="Rodriguez-Kessler M."/>
            <person name="Delgado-Sanchez P."/>
        </authorList>
    </citation>
    <scope>NUCLEOTIDE SEQUENCE</scope>
    <source>
        <tissue evidence="2">Cladode</tissue>
    </source>
</reference>
<keyword evidence="1" id="KW-0472">Membrane</keyword>
<accession>A0A7C8ZIY1</accession>
<dbReference type="EMBL" id="GISG01138480">
    <property type="protein sequence ID" value="MBA4644478.1"/>
    <property type="molecule type" value="Transcribed_RNA"/>
</dbReference>